<evidence type="ECO:0000256" key="1">
    <source>
        <dbReference type="SAM" id="SignalP"/>
    </source>
</evidence>
<dbReference type="PANTHER" id="PTHR38834">
    <property type="entry name" value="PERIPLASMIC SUBSTRATE BINDING PROTEIN FAMILY 3"/>
    <property type="match status" value="1"/>
</dbReference>
<keyword evidence="1" id="KW-0732">Signal</keyword>
<accession>A0A9W4VZJ5</accession>
<protein>
    <recommendedName>
        <fullName evidence="4">Amino acid ABC transporter substrate-binding protein</fullName>
    </recommendedName>
</protein>
<proteinExistence type="predicted"/>
<evidence type="ECO:0000313" key="2">
    <source>
        <dbReference type="EMBL" id="CAH9058225.1"/>
    </source>
</evidence>
<comment type="caution">
    <text evidence="2">The sequence shown here is derived from an EMBL/GenBank/DDBJ whole genome shotgun (WGS) entry which is preliminary data.</text>
</comment>
<feature type="chain" id="PRO_5040741072" description="Amino acid ABC transporter substrate-binding protein" evidence="1">
    <location>
        <begin position="19"/>
        <end position="233"/>
    </location>
</feature>
<sequence length="233" mass="26652">MTKWYCVLLLIVSHHCVAKLTVVTENFAPAQYLDANNNLVGDAADKVRLVLDSVGIDYSISVNDWSMAYNIALRDPQTCIFSISRSPEREHNFIWFAKLAQFDTNFYSLKSKGISLTNLEQAKQYRIAVLKDNYSHHYLLSKGFKENENLMLFSSFDNIFKIIQTRSSSIDLVVIPAQRINHEQSHLLNKLQLELLMPINAHQAPLYFACNKNLPDNVKQQLSAAFSSYESKL</sequence>
<keyword evidence="3" id="KW-1185">Reference proteome</keyword>
<reference evidence="2" key="1">
    <citation type="submission" date="2022-07" db="EMBL/GenBank/DDBJ databases">
        <authorList>
            <person name="Criscuolo A."/>
        </authorList>
    </citation>
    <scope>NUCLEOTIDE SEQUENCE</scope>
    <source>
        <strain evidence="2">CIP103197</strain>
    </source>
</reference>
<dbReference type="Gene3D" id="3.40.190.10">
    <property type="entry name" value="Periplasmic binding protein-like II"/>
    <property type="match status" value="2"/>
</dbReference>
<dbReference type="SUPFAM" id="SSF53850">
    <property type="entry name" value="Periplasmic binding protein-like II"/>
    <property type="match status" value="1"/>
</dbReference>
<dbReference type="AlphaFoldDB" id="A0A9W4VZJ5"/>
<organism evidence="2 3">
    <name type="scientific">Pseudoalteromonas haloplanktis</name>
    <name type="common">Alteromonas haloplanktis</name>
    <dbReference type="NCBI Taxonomy" id="228"/>
    <lineage>
        <taxon>Bacteria</taxon>
        <taxon>Pseudomonadati</taxon>
        <taxon>Pseudomonadota</taxon>
        <taxon>Gammaproteobacteria</taxon>
        <taxon>Alteromonadales</taxon>
        <taxon>Pseudoalteromonadaceae</taxon>
        <taxon>Pseudoalteromonas</taxon>
    </lineage>
</organism>
<evidence type="ECO:0008006" key="4">
    <source>
        <dbReference type="Google" id="ProtNLM"/>
    </source>
</evidence>
<gene>
    <name evidence="2" type="ORF">PSEHALCIP103_01820</name>
</gene>
<name>A0A9W4VZJ5_PSEHA</name>
<feature type="signal peptide" evidence="1">
    <location>
        <begin position="1"/>
        <end position="18"/>
    </location>
</feature>
<dbReference type="Proteomes" id="UP001152447">
    <property type="component" value="Unassembled WGS sequence"/>
</dbReference>
<dbReference type="EMBL" id="CAMAPB010000023">
    <property type="protein sequence ID" value="CAH9058225.1"/>
    <property type="molecule type" value="Genomic_DNA"/>
</dbReference>
<evidence type="ECO:0000313" key="3">
    <source>
        <dbReference type="Proteomes" id="UP001152447"/>
    </source>
</evidence>
<dbReference type="RefSeq" id="WP_028834134.1">
    <property type="nucleotide sequence ID" value="NZ_CAMAPB010000023.1"/>
</dbReference>
<dbReference type="PANTHER" id="PTHR38834:SF3">
    <property type="entry name" value="SOLUTE-BINDING PROTEIN FAMILY 3_N-TERMINAL DOMAIN-CONTAINING PROTEIN"/>
    <property type="match status" value="1"/>
</dbReference>